<protein>
    <recommendedName>
        <fullName evidence="2">Heterokaryon incompatibility domain-containing protein</fullName>
    </recommendedName>
</protein>
<gene>
    <name evidence="3" type="ORF">DL762_009667</name>
</gene>
<accession>A0ABY0GSQ4</accession>
<dbReference type="InterPro" id="IPR010730">
    <property type="entry name" value="HET"/>
</dbReference>
<evidence type="ECO:0000259" key="2">
    <source>
        <dbReference type="Pfam" id="PF06985"/>
    </source>
</evidence>
<sequence>MDDDDSGYSLGDIARHHKRPIVSLLLNIQRHEARQSDFLGFLDDLECFYVDDNKRTLFRRSINAWEERRYVALSYTWEPSGEEDGTSGQYDVRDRSRRRYFKSRVRNCVFERVTKYMRYEDVELLWIDRHSIPQKTCKRHSCEHWKCGRKNEGLQSMDWVYKQSAHPLALLGRPIKSANELQLLYKILEGRFVTEHHSAGHSHHQLSENVRRREARDALLLLQEITSDLWWRRAWTFQENYKGGQAMTLLISHQPSWERQKRRCRIFGHIPGELCISSVQFSDWATSLCQAFRSAESQTPEEELAIRVITTGAGKYTVLLNKSESMAPAIIADVESRGVSNPWDRLAIVANCCSYPMRLHIQELRENAHSLSLSMLAMCLLNGQILHNGQQRQPPVSGMTVSGFLKAQSFDGLLSPQGEPSLTFNKGCRFINVELTETGILTSGHLWELGPTIRTAKFDDQPSPLRAVRGALDPQKRRLLTQLSRELNCDPESRVLAKEIENYLQEDAMRGEPFGFSENYMLMMAVEVASAIRDGKLLRLGRLEGKDQYSAVFVWGDDSLGVSDPEPAFVFTSSQPRNHDSGGHDANDTDRHVSLKVDRGTTTTQTWNCLKRIGPG</sequence>
<organism evidence="3 4">
    <name type="scientific">Monosporascus cannonballus</name>
    <dbReference type="NCBI Taxonomy" id="155416"/>
    <lineage>
        <taxon>Eukaryota</taxon>
        <taxon>Fungi</taxon>
        <taxon>Dikarya</taxon>
        <taxon>Ascomycota</taxon>
        <taxon>Pezizomycotina</taxon>
        <taxon>Sordariomycetes</taxon>
        <taxon>Xylariomycetidae</taxon>
        <taxon>Xylariales</taxon>
        <taxon>Xylariales incertae sedis</taxon>
        <taxon>Monosporascus</taxon>
    </lineage>
</organism>
<keyword evidence="4" id="KW-1185">Reference proteome</keyword>
<dbReference type="Proteomes" id="UP000294003">
    <property type="component" value="Unassembled WGS sequence"/>
</dbReference>
<feature type="domain" description="Heterokaryon incompatibility" evidence="2">
    <location>
        <begin position="70"/>
        <end position="239"/>
    </location>
</feature>
<feature type="region of interest" description="Disordered" evidence="1">
    <location>
        <begin position="573"/>
        <end position="592"/>
    </location>
</feature>
<evidence type="ECO:0000313" key="4">
    <source>
        <dbReference type="Proteomes" id="UP000294003"/>
    </source>
</evidence>
<comment type="caution">
    <text evidence="3">The sequence shown here is derived from an EMBL/GenBank/DDBJ whole genome shotgun (WGS) entry which is preliminary data.</text>
</comment>
<feature type="compositionally biased region" description="Basic and acidic residues" evidence="1">
    <location>
        <begin position="577"/>
        <end position="592"/>
    </location>
</feature>
<name>A0ABY0GSQ4_9PEZI</name>
<dbReference type="Pfam" id="PF06985">
    <property type="entry name" value="HET"/>
    <property type="match status" value="1"/>
</dbReference>
<evidence type="ECO:0000256" key="1">
    <source>
        <dbReference type="SAM" id="MobiDB-lite"/>
    </source>
</evidence>
<evidence type="ECO:0000313" key="3">
    <source>
        <dbReference type="EMBL" id="RYO76844.1"/>
    </source>
</evidence>
<proteinExistence type="predicted"/>
<dbReference type="EMBL" id="QJNS01000543">
    <property type="protein sequence ID" value="RYO76844.1"/>
    <property type="molecule type" value="Genomic_DNA"/>
</dbReference>
<reference evidence="3 4" key="1">
    <citation type="submission" date="2018-06" db="EMBL/GenBank/DDBJ databases">
        <title>Complete Genomes of Monosporascus.</title>
        <authorList>
            <person name="Robinson A.J."/>
            <person name="Natvig D.O."/>
        </authorList>
    </citation>
    <scope>NUCLEOTIDE SEQUENCE [LARGE SCALE GENOMIC DNA]</scope>
    <source>
        <strain evidence="3 4">CBS 609.92</strain>
    </source>
</reference>